<dbReference type="AlphaFoldDB" id="A0ABD3HL84"/>
<organism evidence="1 2">
    <name type="scientific">Riccia sorocarpa</name>
    <dbReference type="NCBI Taxonomy" id="122646"/>
    <lineage>
        <taxon>Eukaryota</taxon>
        <taxon>Viridiplantae</taxon>
        <taxon>Streptophyta</taxon>
        <taxon>Embryophyta</taxon>
        <taxon>Marchantiophyta</taxon>
        <taxon>Marchantiopsida</taxon>
        <taxon>Marchantiidae</taxon>
        <taxon>Marchantiales</taxon>
        <taxon>Ricciaceae</taxon>
        <taxon>Riccia</taxon>
    </lineage>
</organism>
<reference evidence="1 2" key="1">
    <citation type="submission" date="2024-09" db="EMBL/GenBank/DDBJ databases">
        <title>Chromosome-scale assembly of Riccia sorocarpa.</title>
        <authorList>
            <person name="Paukszto L."/>
        </authorList>
    </citation>
    <scope>NUCLEOTIDE SEQUENCE [LARGE SCALE GENOMIC DNA]</scope>
    <source>
        <strain evidence="1">LP-2024</strain>
        <tissue evidence="1">Aerial parts of the thallus</tissue>
    </source>
</reference>
<dbReference type="PANTHER" id="PTHR31161">
    <property type="entry name" value="PROTEIN GRAVITROPIC IN THE LIGHT 1"/>
    <property type="match status" value="1"/>
</dbReference>
<keyword evidence="2" id="KW-1185">Reference proteome</keyword>
<evidence type="ECO:0000313" key="1">
    <source>
        <dbReference type="EMBL" id="KAL3692183.1"/>
    </source>
</evidence>
<dbReference type="EMBL" id="JBJQOH010000003">
    <property type="protein sequence ID" value="KAL3692183.1"/>
    <property type="molecule type" value="Genomic_DNA"/>
</dbReference>
<comment type="caution">
    <text evidence="1">The sequence shown here is derived from an EMBL/GenBank/DDBJ whole genome shotgun (WGS) entry which is preliminary data.</text>
</comment>
<name>A0ABD3HL84_9MARC</name>
<dbReference type="InterPro" id="IPR040225">
    <property type="entry name" value="GIL1-like"/>
</dbReference>
<sequence length="284" mass="32188">MIPRRCFCKCSTLDLPLVCSYWELDFRFPNLPSEEDLEDIFEDVWVYAKLAVEGLCQYLVGNRHNIFDKSAYVNRFCPRTHFLHPDHKDYAITAGLFHVFLKDFEVESFGTTSEPPTAAGQRPEDAEVRAVRSYLYFEYGIMSTDLDYIEWLRARLVKFGELFDISLPHMASDASIADVSTMLHDVGGPDLVLHIPEVAVACWKLQALAFAFGEPVVRLNVGEGDKFLKSHMVPVVDPEDEEEPELESQEDGELAQSVSFVVCPGFRFPRGPVIHAEVYIQGGQ</sequence>
<dbReference type="Proteomes" id="UP001633002">
    <property type="component" value="Unassembled WGS sequence"/>
</dbReference>
<accession>A0ABD3HL84</accession>
<evidence type="ECO:0000313" key="2">
    <source>
        <dbReference type="Proteomes" id="UP001633002"/>
    </source>
</evidence>
<gene>
    <name evidence="1" type="ORF">R1sor_005834</name>
</gene>
<proteinExistence type="predicted"/>
<protein>
    <submittedName>
        <fullName evidence="1">Uncharacterized protein</fullName>
    </submittedName>
</protein>